<dbReference type="CDD" id="cd02440">
    <property type="entry name" value="AdoMet_MTases"/>
    <property type="match status" value="1"/>
</dbReference>
<comment type="caution">
    <text evidence="6">Lacks conserved residue(s) required for the propagation of feature annotation.</text>
</comment>
<feature type="binding site" evidence="6">
    <location>
        <position position="70"/>
    </location>
    <ligand>
        <name>S-adenosyl-L-methionine</name>
        <dbReference type="ChEBI" id="CHEBI:59789"/>
    </ligand>
</feature>
<comment type="catalytic activity">
    <reaction evidence="6">
        <text>a 2-methoxy-6-(all-trans-polyprenyl)benzene-1,4-diol + S-adenosyl-L-methionine = a 5-methoxy-2-methyl-3-(all-trans-polyprenyl)benzene-1,4-diol + S-adenosyl-L-homocysteine + H(+)</text>
        <dbReference type="Rhea" id="RHEA:28286"/>
        <dbReference type="Rhea" id="RHEA-COMP:10858"/>
        <dbReference type="Rhea" id="RHEA-COMP:10859"/>
        <dbReference type="ChEBI" id="CHEBI:15378"/>
        <dbReference type="ChEBI" id="CHEBI:57856"/>
        <dbReference type="ChEBI" id="CHEBI:59789"/>
        <dbReference type="ChEBI" id="CHEBI:84166"/>
        <dbReference type="ChEBI" id="CHEBI:84167"/>
        <dbReference type="EC" id="2.1.1.201"/>
    </reaction>
</comment>
<dbReference type="Pfam" id="PF01209">
    <property type="entry name" value="Ubie_methyltran"/>
    <property type="match status" value="1"/>
</dbReference>
<dbReference type="PANTHER" id="PTHR43591">
    <property type="entry name" value="METHYLTRANSFERASE"/>
    <property type="match status" value="1"/>
</dbReference>
<dbReference type="InterPro" id="IPR029063">
    <property type="entry name" value="SAM-dependent_MTases_sf"/>
</dbReference>
<evidence type="ECO:0000313" key="8">
    <source>
        <dbReference type="Proteomes" id="UP000315782"/>
    </source>
</evidence>
<evidence type="ECO:0000256" key="1">
    <source>
        <dbReference type="ARBA" id="ARBA00022428"/>
    </source>
</evidence>
<keyword evidence="5 6" id="KW-0949">S-adenosyl-L-methionine</keyword>
<accession>A0A520MND2</accession>
<protein>
    <recommendedName>
        <fullName evidence="6">Ubiquinone/menaquinone biosynthesis C-methyltransferase UbiE</fullName>
        <ecNumber evidence="6">2.1.1.163</ecNumber>
        <ecNumber evidence="6">2.1.1.201</ecNumber>
    </recommendedName>
    <alternativeName>
        <fullName evidence="6">2-methoxy-6-polyprenyl-1,4-benzoquinol methylase</fullName>
    </alternativeName>
    <alternativeName>
        <fullName evidence="6">Demethylmenaquinone methyltransferase</fullName>
    </alternativeName>
</protein>
<keyword evidence="2 6" id="KW-0489">Methyltransferase</keyword>
<dbReference type="EC" id="2.1.1.163" evidence="6"/>
<comment type="pathway">
    <text evidence="6">Cofactor biosynthesis; ubiquinone biosynthesis.</text>
</comment>
<reference evidence="7 8" key="1">
    <citation type="submission" date="2019-02" db="EMBL/GenBank/DDBJ databases">
        <title>Prokaryotic population dynamics and viral predation in marine succession experiment using metagenomics: the confinement effect.</title>
        <authorList>
            <person name="Haro-Moreno J.M."/>
            <person name="Rodriguez-Valera F."/>
            <person name="Lopez-Perez M."/>
        </authorList>
    </citation>
    <scope>NUCLEOTIDE SEQUENCE [LARGE SCALE GENOMIC DNA]</scope>
    <source>
        <strain evidence="7">MED-G163</strain>
    </source>
</reference>
<evidence type="ECO:0000256" key="2">
    <source>
        <dbReference type="ARBA" id="ARBA00022603"/>
    </source>
</evidence>
<dbReference type="UniPathway" id="UPA00079">
    <property type="reaction ID" value="UER00169"/>
</dbReference>
<evidence type="ECO:0000256" key="4">
    <source>
        <dbReference type="ARBA" id="ARBA00022688"/>
    </source>
</evidence>
<dbReference type="PANTHER" id="PTHR43591:SF24">
    <property type="entry name" value="2-METHOXY-6-POLYPRENYL-1,4-BENZOQUINOL METHYLASE, MITOCHONDRIAL"/>
    <property type="match status" value="1"/>
</dbReference>
<dbReference type="UniPathway" id="UPA00232"/>
<dbReference type="NCBIfam" id="TIGR01934">
    <property type="entry name" value="MenG_MenH_UbiE"/>
    <property type="match status" value="1"/>
</dbReference>
<keyword evidence="1 6" id="KW-0474">Menaquinone biosynthesis</keyword>
<sequence length="246" mass="28153">MNKKTHFGYKEVDKKDKEVHVGNVFSSVAGSYDIMNDAMSMGMHRLWKMILVELAGVSKKDTILDIASGTGDIAKLISQEYPETEIYMTDINMDMLIEGRDRAINESFYSNCHFCQLSGEILPFEDETFDIITIGFGLRNFTDKDGGLKEMKRCLKKNGRLLVLEFSKPINPLFSKIYDWYSFNILPRLGSILANDSESYQYLAESIRMHPDQESLKDMILDAGFNKCKFYNLVNGIVCIHVAYEK</sequence>
<dbReference type="SUPFAM" id="SSF53335">
    <property type="entry name" value="S-adenosyl-L-methionine-dependent methyltransferases"/>
    <property type="match status" value="1"/>
</dbReference>
<dbReference type="InterPro" id="IPR023576">
    <property type="entry name" value="UbiE/COQ5_MeTrFase_CS"/>
</dbReference>
<dbReference type="InterPro" id="IPR004033">
    <property type="entry name" value="UbiE/COQ5_MeTrFase"/>
</dbReference>
<keyword evidence="3 6" id="KW-0808">Transferase</keyword>
<dbReference type="EMBL" id="SHBI01000002">
    <property type="protein sequence ID" value="RZO22724.1"/>
    <property type="molecule type" value="Genomic_DNA"/>
</dbReference>
<dbReference type="Gene3D" id="3.40.50.150">
    <property type="entry name" value="Vaccinia Virus protein VP39"/>
    <property type="match status" value="1"/>
</dbReference>
<proteinExistence type="inferred from homology"/>
<dbReference type="GO" id="GO:0043770">
    <property type="term" value="F:demethylmenaquinone methyltransferase activity"/>
    <property type="evidence" value="ECO:0007669"/>
    <property type="project" value="UniProtKB-UniRule"/>
</dbReference>
<feature type="binding site" evidence="6">
    <location>
        <position position="90"/>
    </location>
    <ligand>
        <name>S-adenosyl-L-methionine</name>
        <dbReference type="ChEBI" id="CHEBI:59789"/>
    </ligand>
</feature>
<evidence type="ECO:0000313" key="7">
    <source>
        <dbReference type="EMBL" id="RZO22724.1"/>
    </source>
</evidence>
<evidence type="ECO:0000256" key="6">
    <source>
        <dbReference type="HAMAP-Rule" id="MF_01813"/>
    </source>
</evidence>
<name>A0A520MND2_9GAMM</name>
<dbReference type="NCBIfam" id="NF001244">
    <property type="entry name" value="PRK00216.1-5"/>
    <property type="match status" value="1"/>
</dbReference>
<organism evidence="7 8">
    <name type="scientific">SAR86 cluster bacterium</name>
    <dbReference type="NCBI Taxonomy" id="2030880"/>
    <lineage>
        <taxon>Bacteria</taxon>
        <taxon>Pseudomonadati</taxon>
        <taxon>Pseudomonadota</taxon>
        <taxon>Gammaproteobacteria</taxon>
        <taxon>SAR86 cluster</taxon>
    </lineage>
</organism>
<evidence type="ECO:0000256" key="5">
    <source>
        <dbReference type="ARBA" id="ARBA00022691"/>
    </source>
</evidence>
<dbReference type="GO" id="GO:0032259">
    <property type="term" value="P:methylation"/>
    <property type="evidence" value="ECO:0007669"/>
    <property type="project" value="UniProtKB-KW"/>
</dbReference>
<comment type="catalytic activity">
    <reaction evidence="6">
        <text>a 2-demethylmenaquinol + S-adenosyl-L-methionine = a menaquinol + S-adenosyl-L-homocysteine + H(+)</text>
        <dbReference type="Rhea" id="RHEA:42640"/>
        <dbReference type="Rhea" id="RHEA-COMP:9539"/>
        <dbReference type="Rhea" id="RHEA-COMP:9563"/>
        <dbReference type="ChEBI" id="CHEBI:15378"/>
        <dbReference type="ChEBI" id="CHEBI:18151"/>
        <dbReference type="ChEBI" id="CHEBI:55437"/>
        <dbReference type="ChEBI" id="CHEBI:57856"/>
        <dbReference type="ChEBI" id="CHEBI:59789"/>
        <dbReference type="EC" id="2.1.1.163"/>
    </reaction>
</comment>
<dbReference type="HAMAP" id="MF_01813">
    <property type="entry name" value="MenG_UbiE_methyltr"/>
    <property type="match status" value="1"/>
</dbReference>
<gene>
    <name evidence="6 7" type="primary">ubiE</name>
    <name evidence="7" type="ORF">EVA96_00830</name>
</gene>
<keyword evidence="4 6" id="KW-0831">Ubiquinone biosynthesis</keyword>
<dbReference type="AlphaFoldDB" id="A0A520MND2"/>
<dbReference type="PROSITE" id="PS51608">
    <property type="entry name" value="SAM_MT_UBIE"/>
    <property type="match status" value="1"/>
</dbReference>
<evidence type="ECO:0000256" key="3">
    <source>
        <dbReference type="ARBA" id="ARBA00022679"/>
    </source>
</evidence>
<comment type="caution">
    <text evidence="7">The sequence shown here is derived from an EMBL/GenBank/DDBJ whole genome shotgun (WGS) entry which is preliminary data.</text>
</comment>
<dbReference type="GO" id="GO:0009234">
    <property type="term" value="P:menaquinone biosynthetic process"/>
    <property type="evidence" value="ECO:0007669"/>
    <property type="project" value="UniProtKB-UniRule"/>
</dbReference>
<comment type="function">
    <text evidence="6">Methyltransferase required for the conversion of demethylmenaquinol (DMKH2) to menaquinol (MKH2) and the conversion of 2-polyprenyl-6-methoxy-1,4-benzoquinol (DDMQH2) to 2-polyprenyl-3-methyl-6-methoxy-1,4-benzoquinol (DMQH2).</text>
</comment>
<dbReference type="GO" id="GO:0009060">
    <property type="term" value="P:aerobic respiration"/>
    <property type="evidence" value="ECO:0007669"/>
    <property type="project" value="UniProtKB-UniRule"/>
</dbReference>
<dbReference type="EC" id="2.1.1.201" evidence="6"/>
<comment type="pathway">
    <text evidence="6">Quinol/quinone metabolism; menaquinone biosynthesis; menaquinol from 1,4-dihydroxy-2-naphthoate: step 2/2.</text>
</comment>
<comment type="similarity">
    <text evidence="6">Belongs to the class I-like SAM-binding methyltransferase superfamily. MenG/UbiE family.</text>
</comment>
<dbReference type="GO" id="GO:0008425">
    <property type="term" value="F:2-methoxy-6-polyprenyl-1,4-benzoquinol methyltransferase activity"/>
    <property type="evidence" value="ECO:0007669"/>
    <property type="project" value="UniProtKB-UniRule"/>
</dbReference>
<dbReference type="PROSITE" id="PS01183">
    <property type="entry name" value="UBIE_1"/>
    <property type="match status" value="1"/>
</dbReference>
<dbReference type="Proteomes" id="UP000315782">
    <property type="component" value="Unassembled WGS sequence"/>
</dbReference>